<gene>
    <name evidence="9" type="ORF">N825_12695</name>
</gene>
<dbReference type="InterPro" id="IPR000838">
    <property type="entry name" value="RNA_pol_sigma70_ECF_CS"/>
</dbReference>
<keyword evidence="4 6" id="KW-0238">DNA-binding</keyword>
<evidence type="ECO:0000256" key="2">
    <source>
        <dbReference type="ARBA" id="ARBA00023015"/>
    </source>
</evidence>
<proteinExistence type="inferred from homology"/>
<dbReference type="EMBL" id="AVFL01000017">
    <property type="protein sequence ID" value="EWY38664.1"/>
    <property type="molecule type" value="Genomic_DNA"/>
</dbReference>
<organism evidence="9 10">
    <name type="scientific">Skermanella stibiiresistens SB22</name>
    <dbReference type="NCBI Taxonomy" id="1385369"/>
    <lineage>
        <taxon>Bacteria</taxon>
        <taxon>Pseudomonadati</taxon>
        <taxon>Pseudomonadota</taxon>
        <taxon>Alphaproteobacteria</taxon>
        <taxon>Rhodospirillales</taxon>
        <taxon>Azospirillaceae</taxon>
        <taxon>Skermanella</taxon>
    </lineage>
</organism>
<accession>W9GY01</accession>
<dbReference type="SUPFAM" id="SSF88659">
    <property type="entry name" value="Sigma3 and sigma4 domains of RNA polymerase sigma factors"/>
    <property type="match status" value="1"/>
</dbReference>
<keyword evidence="2 6" id="KW-0805">Transcription regulation</keyword>
<dbReference type="Gene3D" id="1.10.1740.10">
    <property type="match status" value="1"/>
</dbReference>
<comment type="similarity">
    <text evidence="1 6">Belongs to the sigma-70 factor family. ECF subfamily.</text>
</comment>
<evidence type="ECO:0000256" key="3">
    <source>
        <dbReference type="ARBA" id="ARBA00023082"/>
    </source>
</evidence>
<comment type="caution">
    <text evidence="9">The sequence shown here is derived from an EMBL/GenBank/DDBJ whole genome shotgun (WGS) entry which is preliminary data.</text>
</comment>
<feature type="domain" description="RNA polymerase sigma-70 region 2" evidence="7">
    <location>
        <begin position="36"/>
        <end position="104"/>
    </location>
</feature>
<name>W9GY01_9PROT</name>
<dbReference type="InterPro" id="IPR013325">
    <property type="entry name" value="RNA_pol_sigma_r2"/>
</dbReference>
<sequence>MNSEGPSAEPSVQTPSDQGNLLRAVAAGDRRAFAALFHHFAPRIRVFLLRAGAPSGVADEIIQDVMLTVWRKAGDYDPDRASPAAWIFTIARNRRIDLLRTERRPELDPHDPALRPVEGEDAETALGRLELGAKLLRAIEDLPKEQEEALFETFFRDRSQGDYAEESGLPLGTVKSRLRLAFARLRLALEEAT</sequence>
<evidence type="ECO:0000313" key="9">
    <source>
        <dbReference type="EMBL" id="EWY38664.1"/>
    </source>
</evidence>
<evidence type="ECO:0000259" key="8">
    <source>
        <dbReference type="Pfam" id="PF08281"/>
    </source>
</evidence>
<dbReference type="Gene3D" id="1.10.10.10">
    <property type="entry name" value="Winged helix-like DNA-binding domain superfamily/Winged helix DNA-binding domain"/>
    <property type="match status" value="1"/>
</dbReference>
<dbReference type="InterPro" id="IPR014284">
    <property type="entry name" value="RNA_pol_sigma-70_dom"/>
</dbReference>
<evidence type="ECO:0000256" key="6">
    <source>
        <dbReference type="RuleBase" id="RU000716"/>
    </source>
</evidence>
<evidence type="ECO:0000256" key="1">
    <source>
        <dbReference type="ARBA" id="ARBA00010641"/>
    </source>
</evidence>
<reference evidence="9 10" key="1">
    <citation type="submission" date="2013-08" db="EMBL/GenBank/DDBJ databases">
        <title>The genome sequence of Skermanella stibiiresistens.</title>
        <authorList>
            <person name="Zhu W."/>
            <person name="Wang G."/>
        </authorList>
    </citation>
    <scope>NUCLEOTIDE SEQUENCE [LARGE SCALE GENOMIC DNA]</scope>
    <source>
        <strain evidence="9 10">SB22</strain>
    </source>
</reference>
<dbReference type="InterPro" id="IPR013249">
    <property type="entry name" value="RNA_pol_sigma70_r4_t2"/>
</dbReference>
<evidence type="ECO:0000256" key="5">
    <source>
        <dbReference type="ARBA" id="ARBA00023163"/>
    </source>
</evidence>
<dbReference type="GO" id="GO:0016987">
    <property type="term" value="F:sigma factor activity"/>
    <property type="evidence" value="ECO:0007669"/>
    <property type="project" value="UniProtKB-KW"/>
</dbReference>
<dbReference type="InterPro" id="IPR007627">
    <property type="entry name" value="RNA_pol_sigma70_r2"/>
</dbReference>
<dbReference type="GO" id="GO:0003677">
    <property type="term" value="F:DNA binding"/>
    <property type="evidence" value="ECO:0007669"/>
    <property type="project" value="UniProtKB-KW"/>
</dbReference>
<dbReference type="RefSeq" id="WP_037456825.1">
    <property type="nucleotide sequence ID" value="NZ_AVFL01000017.1"/>
</dbReference>
<dbReference type="PROSITE" id="PS01063">
    <property type="entry name" value="SIGMA70_ECF"/>
    <property type="match status" value="1"/>
</dbReference>
<keyword evidence="3 6" id="KW-0731">Sigma factor</keyword>
<dbReference type="GO" id="GO:0006352">
    <property type="term" value="P:DNA-templated transcription initiation"/>
    <property type="evidence" value="ECO:0007669"/>
    <property type="project" value="InterPro"/>
</dbReference>
<keyword evidence="5 6" id="KW-0804">Transcription</keyword>
<dbReference type="InterPro" id="IPR036388">
    <property type="entry name" value="WH-like_DNA-bd_sf"/>
</dbReference>
<dbReference type="Pfam" id="PF08281">
    <property type="entry name" value="Sigma70_r4_2"/>
    <property type="match status" value="1"/>
</dbReference>
<keyword evidence="10" id="KW-1185">Reference proteome</keyword>
<dbReference type="STRING" id="1385369.N825_12695"/>
<dbReference type="Pfam" id="PF04542">
    <property type="entry name" value="Sigma70_r2"/>
    <property type="match status" value="1"/>
</dbReference>
<protein>
    <recommendedName>
        <fullName evidence="6">RNA polymerase sigma factor</fullName>
    </recommendedName>
</protein>
<dbReference type="NCBIfam" id="TIGR02937">
    <property type="entry name" value="sigma70-ECF"/>
    <property type="match status" value="1"/>
</dbReference>
<evidence type="ECO:0000313" key="10">
    <source>
        <dbReference type="Proteomes" id="UP000019486"/>
    </source>
</evidence>
<dbReference type="SUPFAM" id="SSF88946">
    <property type="entry name" value="Sigma2 domain of RNA polymerase sigma factors"/>
    <property type="match status" value="1"/>
</dbReference>
<dbReference type="AlphaFoldDB" id="W9GY01"/>
<evidence type="ECO:0000256" key="4">
    <source>
        <dbReference type="ARBA" id="ARBA00023125"/>
    </source>
</evidence>
<feature type="domain" description="RNA polymerase sigma factor 70 region 4 type 2" evidence="8">
    <location>
        <begin position="134"/>
        <end position="185"/>
    </location>
</feature>
<dbReference type="Proteomes" id="UP000019486">
    <property type="component" value="Unassembled WGS sequence"/>
</dbReference>
<dbReference type="InterPro" id="IPR013324">
    <property type="entry name" value="RNA_pol_sigma_r3/r4-like"/>
</dbReference>
<dbReference type="PANTHER" id="PTHR43133:SF62">
    <property type="entry name" value="RNA POLYMERASE SIGMA FACTOR SIGZ"/>
    <property type="match status" value="1"/>
</dbReference>
<dbReference type="OrthoDB" id="9784272at2"/>
<dbReference type="InterPro" id="IPR039425">
    <property type="entry name" value="RNA_pol_sigma-70-like"/>
</dbReference>
<dbReference type="PANTHER" id="PTHR43133">
    <property type="entry name" value="RNA POLYMERASE ECF-TYPE SIGMA FACTO"/>
    <property type="match status" value="1"/>
</dbReference>
<evidence type="ECO:0000259" key="7">
    <source>
        <dbReference type="Pfam" id="PF04542"/>
    </source>
</evidence>